<keyword evidence="3" id="KW-1185">Reference proteome</keyword>
<comment type="caution">
    <text evidence="2">The sequence shown here is derived from an EMBL/GenBank/DDBJ whole genome shotgun (WGS) entry which is preliminary data.</text>
</comment>
<keyword evidence="1" id="KW-1133">Transmembrane helix</keyword>
<keyword evidence="1" id="KW-0472">Membrane</keyword>
<evidence type="ECO:0000256" key="1">
    <source>
        <dbReference type="SAM" id="Phobius"/>
    </source>
</evidence>
<gene>
    <name evidence="2" type="ORF">JJB74_21000</name>
</gene>
<dbReference type="RefSeq" id="WP_200595130.1">
    <property type="nucleotide sequence ID" value="NZ_JAEPBG010000010.1"/>
</dbReference>
<protein>
    <submittedName>
        <fullName evidence="2">Uncharacterized protein</fullName>
    </submittedName>
</protein>
<keyword evidence="1" id="KW-0812">Transmembrane</keyword>
<dbReference type="EMBL" id="JAEPBG010000010">
    <property type="protein sequence ID" value="MBK4737106.1"/>
    <property type="molecule type" value="Genomic_DNA"/>
</dbReference>
<dbReference type="AlphaFoldDB" id="A0A934SXZ7"/>
<proteinExistence type="predicted"/>
<sequence length="101" mass="11143">MSILSIAFPFESAVMIGGVVAGAARPIIGISAFASLLLYFKPLLMGLLKATLISISPRKSLEERRGLDRVRGIRMLQRLANEYDRSQPNLAAELRQLTTRD</sequence>
<name>A0A934SXZ7_9BURK</name>
<accession>A0A934SXZ7</accession>
<reference evidence="2" key="1">
    <citation type="submission" date="2021-01" db="EMBL/GenBank/DDBJ databases">
        <title>Genome sequence of strain Noviherbaspirillum sp. DKR-6.</title>
        <authorList>
            <person name="Chaudhary D.K."/>
        </authorList>
    </citation>
    <scope>NUCLEOTIDE SEQUENCE</scope>
    <source>
        <strain evidence="2">DKR-6</strain>
    </source>
</reference>
<feature type="transmembrane region" description="Helical" evidence="1">
    <location>
        <begin position="12"/>
        <end position="40"/>
    </location>
</feature>
<evidence type="ECO:0000313" key="3">
    <source>
        <dbReference type="Proteomes" id="UP000622890"/>
    </source>
</evidence>
<evidence type="ECO:0000313" key="2">
    <source>
        <dbReference type="EMBL" id="MBK4737106.1"/>
    </source>
</evidence>
<dbReference type="Proteomes" id="UP000622890">
    <property type="component" value="Unassembled WGS sequence"/>
</dbReference>
<organism evidence="2 3">
    <name type="scientific">Noviherbaspirillum pedocola</name>
    <dbReference type="NCBI Taxonomy" id="2801341"/>
    <lineage>
        <taxon>Bacteria</taxon>
        <taxon>Pseudomonadati</taxon>
        <taxon>Pseudomonadota</taxon>
        <taxon>Betaproteobacteria</taxon>
        <taxon>Burkholderiales</taxon>
        <taxon>Oxalobacteraceae</taxon>
        <taxon>Noviherbaspirillum</taxon>
    </lineage>
</organism>